<sequence>MASSNETIETLFTHRQGFAIDDGMLTTVFLFVLILANLILTIHFYLSWRSRRKYLLLPRGIKRKQGASQRLQADPQREKDPIYADIRESYFSDTHGEMYACIDTKPGGKNTYRRLKDKFTWRGRNRDKTKTLTMLFDMHSQDVNKTVRRLESEEITTE</sequence>
<accession>A0A8W8MXU3</accession>
<evidence type="ECO:0000313" key="2">
    <source>
        <dbReference type="EnsemblMetazoa" id="G4420.1:cds"/>
    </source>
</evidence>
<keyword evidence="1" id="KW-0472">Membrane</keyword>
<reference evidence="2" key="1">
    <citation type="submission" date="2022-08" db="UniProtKB">
        <authorList>
            <consortium name="EnsemblMetazoa"/>
        </authorList>
    </citation>
    <scope>IDENTIFICATION</scope>
    <source>
        <strain evidence="2">05x7-T-G4-1.051#20</strain>
    </source>
</reference>
<dbReference type="EnsemblMetazoa" id="G4420.1">
    <property type="protein sequence ID" value="G4420.1:cds"/>
    <property type="gene ID" value="G4420"/>
</dbReference>
<keyword evidence="1" id="KW-0812">Transmembrane</keyword>
<proteinExistence type="predicted"/>
<keyword evidence="1" id="KW-1133">Transmembrane helix</keyword>
<protein>
    <submittedName>
        <fullName evidence="2">Uncharacterized protein</fullName>
    </submittedName>
</protein>
<dbReference type="Proteomes" id="UP000005408">
    <property type="component" value="Unassembled WGS sequence"/>
</dbReference>
<keyword evidence="3" id="KW-1185">Reference proteome</keyword>
<organism evidence="2 3">
    <name type="scientific">Magallana gigas</name>
    <name type="common">Pacific oyster</name>
    <name type="synonym">Crassostrea gigas</name>
    <dbReference type="NCBI Taxonomy" id="29159"/>
    <lineage>
        <taxon>Eukaryota</taxon>
        <taxon>Metazoa</taxon>
        <taxon>Spiralia</taxon>
        <taxon>Lophotrochozoa</taxon>
        <taxon>Mollusca</taxon>
        <taxon>Bivalvia</taxon>
        <taxon>Autobranchia</taxon>
        <taxon>Pteriomorphia</taxon>
        <taxon>Ostreida</taxon>
        <taxon>Ostreoidea</taxon>
        <taxon>Ostreidae</taxon>
        <taxon>Magallana</taxon>
    </lineage>
</organism>
<evidence type="ECO:0000256" key="1">
    <source>
        <dbReference type="SAM" id="Phobius"/>
    </source>
</evidence>
<feature type="transmembrane region" description="Helical" evidence="1">
    <location>
        <begin position="24"/>
        <end position="46"/>
    </location>
</feature>
<dbReference type="AlphaFoldDB" id="A0A8W8MXU3"/>
<name>A0A8W8MXU3_MAGGI</name>
<evidence type="ECO:0000313" key="3">
    <source>
        <dbReference type="Proteomes" id="UP000005408"/>
    </source>
</evidence>
<dbReference type="OrthoDB" id="10567158at2759"/>